<keyword evidence="5 9" id="KW-0472">Membrane</keyword>
<evidence type="ECO:0000256" key="6">
    <source>
        <dbReference type="ARBA" id="ARBA00023170"/>
    </source>
</evidence>
<dbReference type="InterPro" id="IPR013604">
    <property type="entry name" value="7TM_chemorcpt"/>
</dbReference>
<keyword evidence="6" id="KW-0675">Receptor</keyword>
<dbReference type="GO" id="GO:0030424">
    <property type="term" value="C:axon"/>
    <property type="evidence" value="ECO:0007669"/>
    <property type="project" value="TreeGrafter"/>
</dbReference>
<dbReference type="GO" id="GO:0007635">
    <property type="term" value="P:chemosensory behavior"/>
    <property type="evidence" value="ECO:0007669"/>
    <property type="project" value="TreeGrafter"/>
</dbReference>
<feature type="transmembrane region" description="Helical" evidence="9">
    <location>
        <begin position="912"/>
        <end position="933"/>
    </location>
</feature>
<dbReference type="OMA" id="PYWIFRT"/>
<feature type="transmembrane region" description="Helical" evidence="9">
    <location>
        <begin position="859"/>
        <end position="879"/>
    </location>
</feature>
<evidence type="ECO:0000256" key="2">
    <source>
        <dbReference type="ARBA" id="ARBA00022475"/>
    </source>
</evidence>
<keyword evidence="11" id="KW-1185">Reference proteome</keyword>
<keyword evidence="3 9" id="KW-0812">Transmembrane</keyword>
<feature type="transmembrane region" description="Helical" evidence="9">
    <location>
        <begin position="142"/>
        <end position="163"/>
    </location>
</feature>
<keyword evidence="7" id="KW-0807">Transducer</keyword>
<proteinExistence type="predicted"/>
<evidence type="ECO:0000256" key="4">
    <source>
        <dbReference type="ARBA" id="ARBA00022989"/>
    </source>
</evidence>
<dbReference type="OrthoDB" id="7862671at2759"/>
<dbReference type="GO" id="GO:0030425">
    <property type="term" value="C:dendrite"/>
    <property type="evidence" value="ECO:0007669"/>
    <property type="project" value="TreeGrafter"/>
</dbReference>
<feature type="transmembrane region" description="Helical" evidence="9">
    <location>
        <begin position="1142"/>
        <end position="1160"/>
    </location>
</feature>
<evidence type="ECO:0000313" key="10">
    <source>
        <dbReference type="EMBL" id="ALC45566.1"/>
    </source>
</evidence>
<dbReference type="EMBL" id="CP012526">
    <property type="protein sequence ID" value="ALC45566.1"/>
    <property type="molecule type" value="Genomic_DNA"/>
</dbReference>
<dbReference type="PANTHER" id="PTHR21143">
    <property type="entry name" value="INVERTEBRATE GUSTATORY RECEPTOR"/>
    <property type="match status" value="1"/>
</dbReference>
<comment type="subcellular location">
    <subcellularLocation>
        <location evidence="1">Cell membrane</location>
        <topology evidence="1">Multi-pass membrane protein</topology>
    </subcellularLocation>
</comment>
<evidence type="ECO:0000256" key="3">
    <source>
        <dbReference type="ARBA" id="ARBA00022692"/>
    </source>
</evidence>
<gene>
    <name evidence="10" type="ORF">Dbus_chr3Rg316</name>
</gene>
<feature type="transmembrane region" description="Helical" evidence="9">
    <location>
        <begin position="449"/>
        <end position="472"/>
    </location>
</feature>
<feature type="transmembrane region" description="Helical" evidence="9">
    <location>
        <begin position="953"/>
        <end position="973"/>
    </location>
</feature>
<dbReference type="GO" id="GO:0008049">
    <property type="term" value="P:male courtship behavior"/>
    <property type="evidence" value="ECO:0007669"/>
    <property type="project" value="TreeGrafter"/>
</dbReference>
<evidence type="ECO:0000256" key="5">
    <source>
        <dbReference type="ARBA" id="ARBA00023136"/>
    </source>
</evidence>
<feature type="transmembrane region" description="Helical" evidence="9">
    <location>
        <begin position="419"/>
        <end position="437"/>
    </location>
</feature>
<keyword evidence="2" id="KW-1003">Cell membrane</keyword>
<name>A0A0M4ECX5_DROBS</name>
<keyword evidence="8" id="KW-0175">Coiled coil</keyword>
<evidence type="ECO:0000256" key="9">
    <source>
        <dbReference type="SAM" id="Phobius"/>
    </source>
</evidence>
<feature type="transmembrane region" description="Helical" evidence="9">
    <location>
        <begin position="43"/>
        <end position="63"/>
    </location>
</feature>
<accession>A0A0M4ECX5</accession>
<feature type="transmembrane region" description="Helical" evidence="9">
    <location>
        <begin position="712"/>
        <end position="729"/>
    </location>
</feature>
<feature type="transmembrane region" description="Helical" evidence="9">
    <location>
        <begin position="175"/>
        <end position="199"/>
    </location>
</feature>
<feature type="coiled-coil region" evidence="8">
    <location>
        <begin position="654"/>
        <end position="688"/>
    </location>
</feature>
<keyword evidence="4 9" id="KW-1133">Transmembrane helix</keyword>
<sequence length="1182" mass="138451">MNRKLSYWTLVMWQLPSELNKVSVRLMRRLMLLLLFLPPRPYLLLKLVYVVALVSYLTGMYFVRFGSFYVEVYESLRDSFMRIMDVAYVLALAFGHCLVLLEALWRNRGERIMQQFQQLIYVLRMQFGRKVNMLRIRRNCNIIYGFLAMRCVVIIIMAIYLAASTSNSVLLTTSFYSEIIISMRFVEFSLYATLVLAFFNELYEAAQALVAELESMRGEWWNVRQLPLERLRALQRLHLLMWQILRNIEHNFQLSATIVIFKYFADSSSLPYWIYFNATEDHNMPLQINCTSQEIDLLLQISIPCWICTRCEDLQCQLRSLFHGVSGNRKVQELNRALLCTTAQLGQETCQFSIGGLFCINNDMLGKDLEQVAHQTMLALDSLHADLNALLKRLNALQELHVQLWKIQRDIEHFFKRSLTAILFKYFVGAFSTPYWIFRTVSSNYNIHIIIFCGIEQISMIMEIAMLCWYCTKCDQLQRKFRSHFHSLSLNRRLEILNTALLRISVQLGQESFQLSVDGLMNINNDFLGSDLEHVAHQTMLALDSLHADLNALLKRLNALQELHVQLWKIQRDIENFFKRSLTAILSKYFMGAFLTPYWIFRTVSSNVIHIIIFYSYLNDGSRLLIVAHCYSELITITRCSEFTLYVALILNCYQDLEQAAQQAMLELERLHIDLSAALERLNVLQELHLMLWQIQRAVECNFSRSLSAITFKYFMDAFSFLYWLYLIVDVHYNISSILFCSIELLGRLMEIIMLCWYCTQCRRLQRCFRSHFHSLALNRRIEALNTALLRISVQLGQESCQFSVNGLLLINNEFLGRLRLLYSFALLAYLAYITHWRFDFKYAVIYDRQYDYLSKLIDMANFVALIVSHVLIGMELLWHNRSEQIASQFNQMFSLLRQRLGRKVNQQRIQLYSNLVGMLLVLRIAVLVAMTIYNITFTTIWNLLFANFYSELVLILRCGEFSLHLVLVLALYQELHAAAGSVLQPLECGKQQLHGELQLAVQRVGDLQQLHMLFWRTQRDIERYFGRSLGIIIWKYFVDTTVMPYWVYLNRARITSFATQLWCATEQLGKLVEIIVPCWCCTRCEYLQRKFRALFHGLTANRRHDDVNAALLQISAQLGQESCQFSVGGLWNINNDMLAKFLFGMVSYIFIFIQFRLTFTDSSTEGAVGNQTHFNLSSFFY</sequence>
<dbReference type="PANTHER" id="PTHR21143:SF133">
    <property type="entry name" value="GUSTATORY AND PHEROMONE RECEPTOR 32A-RELATED"/>
    <property type="match status" value="1"/>
</dbReference>
<evidence type="ECO:0000256" key="7">
    <source>
        <dbReference type="ARBA" id="ARBA00023224"/>
    </source>
</evidence>
<organism evidence="10 11">
    <name type="scientific">Drosophila busckii</name>
    <name type="common">Fruit fly</name>
    <dbReference type="NCBI Taxonomy" id="30019"/>
    <lineage>
        <taxon>Eukaryota</taxon>
        <taxon>Metazoa</taxon>
        <taxon>Ecdysozoa</taxon>
        <taxon>Arthropoda</taxon>
        <taxon>Hexapoda</taxon>
        <taxon>Insecta</taxon>
        <taxon>Pterygota</taxon>
        <taxon>Neoptera</taxon>
        <taxon>Endopterygota</taxon>
        <taxon>Diptera</taxon>
        <taxon>Brachycera</taxon>
        <taxon>Muscomorpha</taxon>
        <taxon>Ephydroidea</taxon>
        <taxon>Drosophilidae</taxon>
        <taxon>Drosophila</taxon>
    </lineage>
</organism>
<dbReference type="GO" id="GO:0043025">
    <property type="term" value="C:neuronal cell body"/>
    <property type="evidence" value="ECO:0007669"/>
    <property type="project" value="TreeGrafter"/>
</dbReference>
<feature type="transmembrane region" description="Helical" evidence="9">
    <location>
        <begin position="83"/>
        <end position="105"/>
    </location>
</feature>
<dbReference type="AlphaFoldDB" id="A0A0M4ECX5"/>
<evidence type="ECO:0000256" key="8">
    <source>
        <dbReference type="SAM" id="Coils"/>
    </source>
</evidence>
<dbReference type="GO" id="GO:0007165">
    <property type="term" value="P:signal transduction"/>
    <property type="evidence" value="ECO:0007669"/>
    <property type="project" value="UniProtKB-KW"/>
</dbReference>
<evidence type="ECO:0000313" key="11">
    <source>
        <dbReference type="Proteomes" id="UP000494163"/>
    </source>
</evidence>
<dbReference type="GO" id="GO:0050909">
    <property type="term" value="P:sensory perception of taste"/>
    <property type="evidence" value="ECO:0007669"/>
    <property type="project" value="InterPro"/>
</dbReference>
<evidence type="ECO:0000256" key="1">
    <source>
        <dbReference type="ARBA" id="ARBA00004651"/>
    </source>
</evidence>
<protein>
    <submittedName>
        <fullName evidence="10">Maker165</fullName>
    </submittedName>
</protein>
<dbReference type="Proteomes" id="UP000494163">
    <property type="component" value="Chromosome 3R"/>
</dbReference>
<feature type="transmembrane region" description="Helical" evidence="9">
    <location>
        <begin position="821"/>
        <end position="839"/>
    </location>
</feature>
<feature type="transmembrane region" description="Helical" evidence="9">
    <location>
        <begin position="735"/>
        <end position="760"/>
    </location>
</feature>
<dbReference type="GO" id="GO:0005886">
    <property type="term" value="C:plasma membrane"/>
    <property type="evidence" value="ECO:0007669"/>
    <property type="project" value="UniProtKB-SubCell"/>
</dbReference>
<reference evidence="10 11" key="1">
    <citation type="submission" date="2015-08" db="EMBL/GenBank/DDBJ databases">
        <title>Ancestral chromatin configuration constrains chromatin evolution on differentiating sex chromosomes in Drosophila.</title>
        <authorList>
            <person name="Zhou Q."/>
            <person name="Bachtrog D."/>
        </authorList>
    </citation>
    <scope>NUCLEOTIDE SEQUENCE [LARGE SCALE GENOMIC DNA]</scope>
    <source>
        <tissue evidence="10">Whole larvae</tissue>
    </source>
</reference>
<dbReference type="Pfam" id="PF08395">
    <property type="entry name" value="7tm_7"/>
    <property type="match status" value="3"/>
</dbReference>